<dbReference type="FunFam" id="1.10.10.10:FF:000049">
    <property type="entry name" value="Heat-inducible transcription repressor HrcA"/>
    <property type="match status" value="1"/>
</dbReference>
<dbReference type="Gene3D" id="3.30.390.60">
    <property type="entry name" value="Heat-inducible transcription repressor hrca homolog, domain 3"/>
    <property type="match status" value="1"/>
</dbReference>
<dbReference type="Proteomes" id="UP001329915">
    <property type="component" value="Chromosome"/>
</dbReference>
<protein>
    <recommendedName>
        <fullName evidence="6">Heat-inducible transcription repressor HrcA</fullName>
    </recommendedName>
</protein>
<dbReference type="SUPFAM" id="SSF46785">
    <property type="entry name" value="Winged helix' DNA-binding domain"/>
    <property type="match status" value="1"/>
</dbReference>
<dbReference type="NCBIfam" id="TIGR00331">
    <property type="entry name" value="hrcA"/>
    <property type="match status" value="1"/>
</dbReference>
<dbReference type="GO" id="GO:0045892">
    <property type="term" value="P:negative regulation of DNA-templated transcription"/>
    <property type="evidence" value="ECO:0007669"/>
    <property type="project" value="UniProtKB-UniRule"/>
</dbReference>
<dbReference type="SUPFAM" id="SSF55781">
    <property type="entry name" value="GAF domain-like"/>
    <property type="match status" value="1"/>
</dbReference>
<dbReference type="PIRSF" id="PIRSF005485">
    <property type="entry name" value="HrcA"/>
    <property type="match status" value="1"/>
</dbReference>
<dbReference type="Pfam" id="PF01628">
    <property type="entry name" value="HrcA"/>
    <property type="match status" value="1"/>
</dbReference>
<keyword evidence="1 6" id="KW-0678">Repressor</keyword>
<organism evidence="9 10">
    <name type="scientific">Metallumcola ferriviriculae</name>
    <dbReference type="NCBI Taxonomy" id="3039180"/>
    <lineage>
        <taxon>Bacteria</taxon>
        <taxon>Bacillati</taxon>
        <taxon>Bacillota</taxon>
        <taxon>Clostridia</taxon>
        <taxon>Neomoorellales</taxon>
        <taxon>Desulfitibacteraceae</taxon>
        <taxon>Metallumcola</taxon>
    </lineage>
</organism>
<keyword evidence="10" id="KW-1185">Reference proteome</keyword>
<dbReference type="InterPro" id="IPR036388">
    <property type="entry name" value="WH-like_DNA-bd_sf"/>
</dbReference>
<dbReference type="RefSeq" id="WP_366924115.1">
    <property type="nucleotide sequence ID" value="NZ_CP121694.1"/>
</dbReference>
<reference evidence="9 10" key="1">
    <citation type="submission" date="2023-04" db="EMBL/GenBank/DDBJ databases">
        <authorList>
            <person name="Hsu D."/>
        </authorList>
    </citation>
    <scope>NUCLEOTIDE SEQUENCE [LARGE SCALE GENOMIC DNA]</scope>
    <source>
        <strain evidence="9 10">MK1</strain>
    </source>
</reference>
<dbReference type="PANTHER" id="PTHR34824">
    <property type="entry name" value="HEAT-INDUCIBLE TRANSCRIPTION REPRESSOR HRCA"/>
    <property type="match status" value="1"/>
</dbReference>
<evidence type="ECO:0000259" key="8">
    <source>
        <dbReference type="Pfam" id="PF03444"/>
    </source>
</evidence>
<evidence type="ECO:0000256" key="4">
    <source>
        <dbReference type="ARBA" id="ARBA00023163"/>
    </source>
</evidence>
<evidence type="ECO:0000256" key="6">
    <source>
        <dbReference type="HAMAP-Rule" id="MF_00081"/>
    </source>
</evidence>
<dbReference type="GO" id="GO:0003677">
    <property type="term" value="F:DNA binding"/>
    <property type="evidence" value="ECO:0007669"/>
    <property type="project" value="InterPro"/>
</dbReference>
<dbReference type="PANTHER" id="PTHR34824:SF1">
    <property type="entry name" value="HEAT-INDUCIBLE TRANSCRIPTION REPRESSOR HRCA"/>
    <property type="match status" value="1"/>
</dbReference>
<dbReference type="HAMAP" id="MF_00081">
    <property type="entry name" value="HrcA"/>
    <property type="match status" value="1"/>
</dbReference>
<sequence>MEQRKKEILEAIIKNYIETAEPVGSRTIARKYELGVSPATIRNEMSDLEELGFIEQPHTSSGRIPSDKGYRYYVDWLMDSYQMSQGEIEYVGKRYAEKVEQIEEIVERTGQLLSQVTNYVALVMGPQLKKNYIKDVRLMWLSPGRALMVVVFQGGMVQHRTIKIPEDIKLSDLERITNILNSKLEGHAIQQLKTEMFQEIYGDMVREKMVLQRIMGVLLNYSREQIHLDGTVNILNQPEFHDVDKLRLLLTSLEEKSMVKQLLTGHSGTGLAIKIGGENKQQGIDQCSIITATYHIDGEAAGTIGLLGPTRMTYSKAIALVQLVTGKLSLVLKDYY</sequence>
<evidence type="ECO:0000256" key="1">
    <source>
        <dbReference type="ARBA" id="ARBA00022491"/>
    </source>
</evidence>
<dbReference type="InterPro" id="IPR029016">
    <property type="entry name" value="GAF-like_dom_sf"/>
</dbReference>
<evidence type="ECO:0000259" key="7">
    <source>
        <dbReference type="Pfam" id="PF01628"/>
    </source>
</evidence>
<dbReference type="KEGG" id="dbc:MFMK1_001067"/>
<evidence type="ECO:0000313" key="9">
    <source>
        <dbReference type="EMBL" id="WRO21264.1"/>
    </source>
</evidence>
<feature type="domain" description="Heat-inducible transcription repressor HrcA C-terminal" evidence="7">
    <location>
        <begin position="103"/>
        <end position="318"/>
    </location>
</feature>
<dbReference type="InterPro" id="IPR023120">
    <property type="entry name" value="WHTH_transcript_rep_HrcA_IDD"/>
</dbReference>
<dbReference type="Pfam" id="PF03444">
    <property type="entry name" value="WHD_HrcA"/>
    <property type="match status" value="1"/>
</dbReference>
<dbReference type="InterPro" id="IPR021153">
    <property type="entry name" value="HrcA_C"/>
</dbReference>
<evidence type="ECO:0000313" key="10">
    <source>
        <dbReference type="Proteomes" id="UP001329915"/>
    </source>
</evidence>
<dbReference type="InterPro" id="IPR002571">
    <property type="entry name" value="HrcA"/>
</dbReference>
<keyword evidence="3 6" id="KW-0346">Stress response</keyword>
<dbReference type="Gene3D" id="3.30.450.40">
    <property type="match status" value="1"/>
</dbReference>
<dbReference type="InterPro" id="IPR036390">
    <property type="entry name" value="WH_DNA-bd_sf"/>
</dbReference>
<evidence type="ECO:0000256" key="5">
    <source>
        <dbReference type="ARBA" id="ARBA00055319"/>
    </source>
</evidence>
<dbReference type="EMBL" id="CP121694">
    <property type="protein sequence ID" value="WRO21264.1"/>
    <property type="molecule type" value="Genomic_DNA"/>
</dbReference>
<evidence type="ECO:0000256" key="2">
    <source>
        <dbReference type="ARBA" id="ARBA00023015"/>
    </source>
</evidence>
<feature type="domain" description="Winged helix-turn-helix transcription repressor HrcA DNA-binding" evidence="8">
    <location>
        <begin position="4"/>
        <end position="71"/>
    </location>
</feature>
<comment type="function">
    <text evidence="5 6">Negative regulator of class I heat shock genes (grpE-dnaK-dnaJ and groELS operons). Prevents heat-shock induction of these operons.</text>
</comment>
<keyword evidence="2 6" id="KW-0805">Transcription regulation</keyword>
<evidence type="ECO:0000256" key="3">
    <source>
        <dbReference type="ARBA" id="ARBA00023016"/>
    </source>
</evidence>
<proteinExistence type="inferred from homology"/>
<dbReference type="InterPro" id="IPR005104">
    <property type="entry name" value="WHTH_HrcA_DNA-bd"/>
</dbReference>
<name>A0AAU0UKH2_9FIRM</name>
<accession>A0AAU0UKH2</accession>
<gene>
    <name evidence="6 9" type="primary">hrcA</name>
    <name evidence="9" type="ORF">MFMK1_001067</name>
</gene>
<comment type="similarity">
    <text evidence="6">Belongs to the HrcA family.</text>
</comment>
<dbReference type="AlphaFoldDB" id="A0AAU0UKH2"/>
<keyword evidence="4 6" id="KW-0804">Transcription</keyword>
<dbReference type="Gene3D" id="1.10.10.10">
    <property type="entry name" value="Winged helix-like DNA-binding domain superfamily/Winged helix DNA-binding domain"/>
    <property type="match status" value="1"/>
</dbReference>